<evidence type="ECO:0000313" key="3">
    <source>
        <dbReference type="EMBL" id="NOI07494.1"/>
    </source>
</evidence>
<sequence>MHAYSYCKAFGYGEWNDGVNAIIFTALCLFPINTFRFHMLFYVEFVKVTPWYIFALMILERWIEQVFGFYIQRYENFRYFHFVLQVLTVGLQQEVKE</sequence>
<dbReference type="Proteomes" id="UP000054316">
    <property type="component" value="Unassembled WGS sequence"/>
</dbReference>
<keyword evidence="1" id="KW-1133">Transmembrane helix</keyword>
<dbReference type="EMBL" id="VTYF01000001">
    <property type="protein sequence ID" value="NOI07494.1"/>
    <property type="molecule type" value="Genomic_DNA"/>
</dbReference>
<evidence type="ECO:0000313" key="2">
    <source>
        <dbReference type="EMBL" id="EGQ9133734.1"/>
    </source>
</evidence>
<dbReference type="RefSeq" id="WP_005378057.1">
    <property type="nucleotide sequence ID" value="NZ_JACGEB010000002.1"/>
</dbReference>
<dbReference type="EMBL" id="LOSN02000001">
    <property type="protein sequence ID" value="PNP26586.1"/>
    <property type="molecule type" value="Genomic_DNA"/>
</dbReference>
<keyword evidence="5" id="KW-1185">Reference proteome</keyword>
<name>A0A7Y4AYS5_VIBAL</name>
<comment type="caution">
    <text evidence="3">The sequence shown here is derived from an EMBL/GenBank/DDBJ whole genome shotgun (WGS) entry which is preliminary data.</text>
</comment>
<reference evidence="4 5" key="1">
    <citation type="submission" date="2017-12" db="EMBL/GenBank/DDBJ databases">
        <title>FDA dAtabase for Regulatory Grade micrObial Sequences (FDA-ARGOS): Supporting development and validation of Infectious Disease Dx tests.</title>
        <authorList>
            <person name="Hoffmann M."/>
            <person name="Allard M."/>
            <person name="Evans P."/>
            <person name="Brown E."/>
            <person name="Tallon L.J."/>
            <person name="Sadzewicz L."/>
            <person name="Sengamalay N."/>
            <person name="Ott S."/>
            <person name="Godinez A."/>
            <person name="Nagaraj S."/>
            <person name="Vavikolanu K."/>
            <person name="Aluvathingal J."/>
            <person name="Nadendla S."/>
            <person name="Hobson J."/>
            <person name="Sichtig H."/>
        </authorList>
    </citation>
    <scope>NUCLEOTIDE SEQUENCE [LARGE SCALE GENOMIC DNA]</scope>
    <source>
        <strain evidence="5">ATCC 17749</strain>
        <strain evidence="4">FDAARGOS_97</strain>
    </source>
</reference>
<gene>
    <name evidence="4" type="ORF">AL553_009070</name>
    <name evidence="3" type="ORF">F0254_01270</name>
    <name evidence="2" type="ORF">GHY86_01020</name>
</gene>
<keyword evidence="1" id="KW-0472">Membrane</keyword>
<evidence type="ECO:0000313" key="4">
    <source>
        <dbReference type="EMBL" id="PNP26586.1"/>
    </source>
</evidence>
<evidence type="ECO:0000256" key="1">
    <source>
        <dbReference type="SAM" id="Phobius"/>
    </source>
</evidence>
<dbReference type="EMBL" id="AAXMUW010000001">
    <property type="protein sequence ID" value="EGQ9133734.1"/>
    <property type="molecule type" value="Genomic_DNA"/>
</dbReference>
<reference evidence="2" key="3">
    <citation type="submission" date="2019-11" db="EMBL/GenBank/DDBJ databases">
        <authorList>
            <consortium name="PulseNet: The National Subtyping Network for Foodborne Disease Surveillance"/>
            <person name="Tarr C.L."/>
            <person name="Trees E."/>
            <person name="Katz L.S."/>
            <person name="Carleton-Romer H.A."/>
            <person name="Stroika S."/>
            <person name="Kucerova Z."/>
            <person name="Roache K.F."/>
            <person name="Sabol A.L."/>
            <person name="Besser J."/>
            <person name="Gerner-Smidt P."/>
        </authorList>
    </citation>
    <scope>NUCLEOTIDE SEQUENCE</scope>
    <source>
        <strain evidence="2">PNUSAV001129</strain>
    </source>
</reference>
<feature type="transmembrane region" description="Helical" evidence="1">
    <location>
        <begin position="21"/>
        <end position="39"/>
    </location>
</feature>
<reference evidence="3 6" key="2">
    <citation type="submission" date="2019-09" db="EMBL/GenBank/DDBJ databases">
        <title>Draft genome sequencing and comparative genomics of hatchery-associated Vibrios.</title>
        <authorList>
            <person name="Kehlet-Delgado H."/>
            <person name="Mueller R.S."/>
        </authorList>
    </citation>
    <scope>NUCLEOTIDE SEQUENCE [LARGE SCALE GENOMIC DNA]</scope>
    <source>
        <strain evidence="3 6">081416A</strain>
    </source>
</reference>
<evidence type="ECO:0000313" key="6">
    <source>
        <dbReference type="Proteomes" id="UP000532247"/>
    </source>
</evidence>
<accession>A0A7Y4AYS5</accession>
<dbReference type="Proteomes" id="UP000714625">
    <property type="component" value="Unassembled WGS sequence"/>
</dbReference>
<keyword evidence="1" id="KW-0812">Transmembrane</keyword>
<feature type="transmembrane region" description="Helical" evidence="1">
    <location>
        <begin position="51"/>
        <end position="71"/>
    </location>
</feature>
<organism evidence="3 6">
    <name type="scientific">Vibrio alginolyticus</name>
    <dbReference type="NCBI Taxonomy" id="663"/>
    <lineage>
        <taxon>Bacteria</taxon>
        <taxon>Pseudomonadati</taxon>
        <taxon>Pseudomonadota</taxon>
        <taxon>Gammaproteobacteria</taxon>
        <taxon>Vibrionales</taxon>
        <taxon>Vibrionaceae</taxon>
        <taxon>Vibrio</taxon>
    </lineage>
</organism>
<dbReference type="Proteomes" id="UP000532247">
    <property type="component" value="Unassembled WGS sequence"/>
</dbReference>
<evidence type="ECO:0000313" key="5">
    <source>
        <dbReference type="Proteomes" id="UP000054316"/>
    </source>
</evidence>
<protein>
    <submittedName>
        <fullName evidence="3">Uncharacterized protein</fullName>
    </submittedName>
</protein>
<proteinExistence type="predicted"/>
<dbReference type="AlphaFoldDB" id="A0A7Y4AYS5"/>